<sequence length="379" mass="42808">MRSLILTPRTMPETTVDFRAPPPSPVASGRRSTVTNNEFLTEFLETSLRVPDLVLPDKIFPKQINDETPPKVDFVALCFHEDEDLIDVVLESIARFGCFQLINHGISPGIVAAAVEVAGGIFTVPPDMRDAVTRSPEKPRGFEEHDDEVEEKEGRELNEEFIWCKNDEELKLKLEGIWPIGYPNFSKKMETLQSRVEKVAEKILAIILKNVTKKLASDGDIIGHGNEVGTLCCIYKHHQDINRNDHWVDSLKYDVIRMLIRGTDYSHSLCLHVCDGSSEFHVYSKKSWLTFCPEQGALVITAGDQIQVLSGGHYKDVIGKAIFKGKREDNISMAFLYSPQNSKKLQTNMERPISLGQQAILVVILNLMYHVLIFVFKKV</sequence>
<evidence type="ECO:0000256" key="4">
    <source>
        <dbReference type="SAM" id="Phobius"/>
    </source>
</evidence>
<keyword evidence="4" id="KW-1133">Transmembrane helix</keyword>
<dbReference type="EMBL" id="PSQE01000008">
    <property type="protein sequence ID" value="RHN39137.1"/>
    <property type="molecule type" value="Genomic_DNA"/>
</dbReference>
<organism evidence="7 8">
    <name type="scientific">Medicago truncatula</name>
    <name type="common">Barrel medic</name>
    <name type="synonym">Medicago tribuloides</name>
    <dbReference type="NCBI Taxonomy" id="3880"/>
    <lineage>
        <taxon>Eukaryota</taxon>
        <taxon>Viridiplantae</taxon>
        <taxon>Streptophyta</taxon>
        <taxon>Embryophyta</taxon>
        <taxon>Tracheophyta</taxon>
        <taxon>Spermatophyta</taxon>
        <taxon>Magnoliopsida</taxon>
        <taxon>eudicotyledons</taxon>
        <taxon>Gunneridae</taxon>
        <taxon>Pentapetalae</taxon>
        <taxon>rosids</taxon>
        <taxon>fabids</taxon>
        <taxon>Fabales</taxon>
        <taxon>Fabaceae</taxon>
        <taxon>Papilionoideae</taxon>
        <taxon>50 kb inversion clade</taxon>
        <taxon>NPAAA clade</taxon>
        <taxon>Hologalegina</taxon>
        <taxon>IRL clade</taxon>
        <taxon>Trifolieae</taxon>
        <taxon>Medicago</taxon>
    </lineage>
</organism>
<dbReference type="PANTHER" id="PTHR34945">
    <property type="entry name" value="2-OXOGLUTARATE (2OG) AND FE(II)-DEPENDENT OXYGENASE SUPERFAMILY PROTEIN"/>
    <property type="match status" value="1"/>
</dbReference>
<dbReference type="InterPro" id="IPR044861">
    <property type="entry name" value="IPNS-like_FE2OG_OXY"/>
</dbReference>
<gene>
    <name evidence="7" type="ORF">MtrunA17_Chr8g0340641</name>
</gene>
<evidence type="ECO:0000256" key="3">
    <source>
        <dbReference type="SAM" id="MobiDB-lite"/>
    </source>
</evidence>
<evidence type="ECO:0000256" key="2">
    <source>
        <dbReference type="ARBA" id="ARBA00023004"/>
    </source>
</evidence>
<dbReference type="Pfam" id="PF14226">
    <property type="entry name" value="DIOX_N"/>
    <property type="match status" value="1"/>
</dbReference>
<feature type="compositionally biased region" description="Basic and acidic residues" evidence="3">
    <location>
        <begin position="128"/>
        <end position="143"/>
    </location>
</feature>
<dbReference type="GO" id="GO:0046872">
    <property type="term" value="F:metal ion binding"/>
    <property type="evidence" value="ECO:0007669"/>
    <property type="project" value="UniProtKB-KW"/>
</dbReference>
<keyword evidence="7" id="KW-0560">Oxidoreductase</keyword>
<dbReference type="Gramene" id="rna45136">
    <property type="protein sequence ID" value="RHN39137.1"/>
    <property type="gene ID" value="gene45136"/>
</dbReference>
<dbReference type="PANTHER" id="PTHR34945:SF8">
    <property type="entry name" value="DOWNSTREAM TARGET OF AGL15-4"/>
    <property type="match status" value="1"/>
</dbReference>
<dbReference type="Proteomes" id="UP000265566">
    <property type="component" value="Chromosome 8"/>
</dbReference>
<dbReference type="SUPFAM" id="SSF51197">
    <property type="entry name" value="Clavaminate synthase-like"/>
    <property type="match status" value="1"/>
</dbReference>
<dbReference type="InterPro" id="IPR027443">
    <property type="entry name" value="IPNS-like_sf"/>
</dbReference>
<feature type="region of interest" description="Disordered" evidence="3">
    <location>
        <begin position="128"/>
        <end position="153"/>
    </location>
</feature>
<feature type="domain" description="Isopenicillin N synthase-like Fe(2+) 2OG dioxygenase" evidence="5">
    <location>
        <begin position="263"/>
        <end position="339"/>
    </location>
</feature>
<dbReference type="AlphaFoldDB" id="A0A396GK47"/>
<dbReference type="Gene3D" id="2.60.120.330">
    <property type="entry name" value="B-lactam Antibiotic, Isopenicillin N Synthase, Chain"/>
    <property type="match status" value="1"/>
</dbReference>
<accession>A0A396GK47</accession>
<proteinExistence type="predicted"/>
<protein>
    <submittedName>
        <fullName evidence="7">Putative oxoglutarate/iron-dependent dioxygenase, non-heme dioxygenase domain-containing protein</fullName>
    </submittedName>
</protein>
<dbReference type="InterPro" id="IPR026992">
    <property type="entry name" value="DIOX_N"/>
</dbReference>
<feature type="domain" description="Non-haem dioxygenase N-terminal" evidence="6">
    <location>
        <begin position="71"/>
        <end position="166"/>
    </location>
</feature>
<keyword evidence="7" id="KW-0223">Dioxygenase</keyword>
<keyword evidence="1" id="KW-0479">Metal-binding</keyword>
<dbReference type="Pfam" id="PF03171">
    <property type="entry name" value="2OG-FeII_Oxy"/>
    <property type="match status" value="1"/>
</dbReference>
<evidence type="ECO:0000313" key="7">
    <source>
        <dbReference type="EMBL" id="RHN39137.1"/>
    </source>
</evidence>
<evidence type="ECO:0000259" key="6">
    <source>
        <dbReference type="Pfam" id="PF14226"/>
    </source>
</evidence>
<keyword evidence="2" id="KW-0408">Iron</keyword>
<dbReference type="GO" id="GO:0051213">
    <property type="term" value="F:dioxygenase activity"/>
    <property type="evidence" value="ECO:0007669"/>
    <property type="project" value="UniProtKB-KW"/>
</dbReference>
<evidence type="ECO:0000256" key="1">
    <source>
        <dbReference type="ARBA" id="ARBA00022723"/>
    </source>
</evidence>
<name>A0A396GK47_MEDTR</name>
<reference evidence="8" key="1">
    <citation type="journal article" date="2018" name="Nat. Plants">
        <title>Whole-genome landscape of Medicago truncatula symbiotic genes.</title>
        <authorList>
            <person name="Pecrix Y."/>
            <person name="Staton S.E."/>
            <person name="Sallet E."/>
            <person name="Lelandais-Briere C."/>
            <person name="Moreau S."/>
            <person name="Carrere S."/>
            <person name="Blein T."/>
            <person name="Jardinaud M.F."/>
            <person name="Latrasse D."/>
            <person name="Zouine M."/>
            <person name="Zahm M."/>
            <person name="Kreplak J."/>
            <person name="Mayjonade B."/>
            <person name="Satge C."/>
            <person name="Perez M."/>
            <person name="Cauet S."/>
            <person name="Marande W."/>
            <person name="Chantry-Darmon C."/>
            <person name="Lopez-Roques C."/>
            <person name="Bouchez O."/>
            <person name="Berard A."/>
            <person name="Debelle F."/>
            <person name="Munos S."/>
            <person name="Bendahmane A."/>
            <person name="Berges H."/>
            <person name="Niebel A."/>
            <person name="Buitink J."/>
            <person name="Frugier F."/>
            <person name="Benhamed M."/>
            <person name="Crespi M."/>
            <person name="Gouzy J."/>
            <person name="Gamas P."/>
        </authorList>
    </citation>
    <scope>NUCLEOTIDE SEQUENCE [LARGE SCALE GENOMIC DNA]</scope>
    <source>
        <strain evidence="8">cv. Jemalong A17</strain>
    </source>
</reference>
<feature type="transmembrane region" description="Helical" evidence="4">
    <location>
        <begin position="355"/>
        <end position="376"/>
    </location>
</feature>
<keyword evidence="4" id="KW-0472">Membrane</keyword>
<keyword evidence="4" id="KW-0812">Transmembrane</keyword>
<comment type="caution">
    <text evidence="7">The sequence shown here is derived from an EMBL/GenBank/DDBJ whole genome shotgun (WGS) entry which is preliminary data.</text>
</comment>
<evidence type="ECO:0000313" key="8">
    <source>
        <dbReference type="Proteomes" id="UP000265566"/>
    </source>
</evidence>
<evidence type="ECO:0000259" key="5">
    <source>
        <dbReference type="Pfam" id="PF03171"/>
    </source>
</evidence>
<dbReference type="OrthoDB" id="1928184at2759"/>